<evidence type="ECO:0000313" key="2">
    <source>
        <dbReference type="Proteomes" id="UP001638806"/>
    </source>
</evidence>
<reference evidence="1" key="1">
    <citation type="submission" date="2024-12" db="EMBL/GenBank/DDBJ databases">
        <title>Comparative genomics and development of molecular markers within Purpureocillium lilacinum and among Purpureocillium species.</title>
        <authorList>
            <person name="Yeh Z.-Y."/>
            <person name="Ni N.-T."/>
            <person name="Lo P.-H."/>
            <person name="Mushyakhwo K."/>
            <person name="Lin C.-F."/>
            <person name="Nai Y.-S."/>
        </authorList>
    </citation>
    <scope>NUCLEOTIDE SEQUENCE</scope>
    <source>
        <strain evidence="1">NCHU-NPUST-175</strain>
    </source>
</reference>
<dbReference type="Proteomes" id="UP001638806">
    <property type="component" value="Unassembled WGS sequence"/>
</dbReference>
<evidence type="ECO:0000313" key="1">
    <source>
        <dbReference type="EMBL" id="KAL3964867.1"/>
    </source>
</evidence>
<name>A0ACC4E8C4_PURLI</name>
<keyword evidence="2" id="KW-1185">Reference proteome</keyword>
<gene>
    <name evidence="1" type="ORF">ACCO45_001871</name>
</gene>
<comment type="caution">
    <text evidence="1">The sequence shown here is derived from an EMBL/GenBank/DDBJ whole genome shotgun (WGS) entry which is preliminary data.</text>
</comment>
<proteinExistence type="predicted"/>
<protein>
    <submittedName>
        <fullName evidence="1">Uncharacterized protein</fullName>
    </submittedName>
</protein>
<accession>A0ACC4E8C4</accession>
<organism evidence="1 2">
    <name type="scientific">Purpureocillium lilacinum</name>
    <name type="common">Paecilomyces lilacinus</name>
    <dbReference type="NCBI Taxonomy" id="33203"/>
    <lineage>
        <taxon>Eukaryota</taxon>
        <taxon>Fungi</taxon>
        <taxon>Dikarya</taxon>
        <taxon>Ascomycota</taxon>
        <taxon>Pezizomycotina</taxon>
        <taxon>Sordariomycetes</taxon>
        <taxon>Hypocreomycetidae</taxon>
        <taxon>Hypocreales</taxon>
        <taxon>Ophiocordycipitaceae</taxon>
        <taxon>Purpureocillium</taxon>
    </lineage>
</organism>
<dbReference type="EMBL" id="JBGNUJ010000002">
    <property type="protein sequence ID" value="KAL3964867.1"/>
    <property type="molecule type" value="Genomic_DNA"/>
</dbReference>
<sequence>MGPSGTESQRGAIELDIVDGYDTHACPRLRGFPLVRAIEFAATSPIGSGRTCAWLGRLDLLICAWQQPLQLRVVGLARAWWWVWLLWNNTVINMEPIAGWLAPPRRNAHTTASEVDEGPSSQSHWARHLAVGAVGSVAPSGALPTRTLMPLRRGDPEDVENLAGGFSADSSTAFGMGLTACRAGRGQTSLSGCKQSGRQSHEVTTAHKKQACMRRQAS</sequence>